<dbReference type="InterPro" id="IPR039425">
    <property type="entry name" value="RNA_pol_sigma-70-like"/>
</dbReference>
<dbReference type="InterPro" id="IPR007627">
    <property type="entry name" value="RNA_pol_sigma70_r2"/>
</dbReference>
<dbReference type="InterPro" id="IPR014284">
    <property type="entry name" value="RNA_pol_sigma-70_dom"/>
</dbReference>
<dbReference type="SUPFAM" id="SSF88659">
    <property type="entry name" value="Sigma3 and sigma4 domains of RNA polymerase sigma factors"/>
    <property type="match status" value="1"/>
</dbReference>
<dbReference type="Pfam" id="PF04542">
    <property type="entry name" value="Sigma70_r2"/>
    <property type="match status" value="1"/>
</dbReference>
<dbReference type="GO" id="GO:0006352">
    <property type="term" value="P:DNA-templated transcription initiation"/>
    <property type="evidence" value="ECO:0007669"/>
    <property type="project" value="InterPro"/>
</dbReference>
<evidence type="ECO:0000313" key="10">
    <source>
        <dbReference type="Proteomes" id="UP000286931"/>
    </source>
</evidence>
<comment type="caution">
    <text evidence="9">The sequence shown here is derived from an EMBL/GenBank/DDBJ whole genome shotgun (WGS) entry which is preliminary data.</text>
</comment>
<comment type="similarity">
    <text evidence="1">Belongs to the sigma-70 factor family. ECF subfamily.</text>
</comment>
<protein>
    <submittedName>
        <fullName evidence="9">RNA polymerase sigma24 factor</fullName>
    </submittedName>
</protein>
<dbReference type="GO" id="GO:0016987">
    <property type="term" value="F:sigma factor activity"/>
    <property type="evidence" value="ECO:0007669"/>
    <property type="project" value="UniProtKB-KW"/>
</dbReference>
<reference evidence="9 10" key="1">
    <citation type="submission" date="2018-12" db="EMBL/GenBank/DDBJ databases">
        <title>Draft genome sequence of Embleya hyalina NBRC 13850T.</title>
        <authorList>
            <person name="Komaki H."/>
            <person name="Hosoyama A."/>
            <person name="Kimura A."/>
            <person name="Ichikawa N."/>
            <person name="Tamura T."/>
        </authorList>
    </citation>
    <scope>NUCLEOTIDE SEQUENCE [LARGE SCALE GENOMIC DNA]</scope>
    <source>
        <strain evidence="9 10">NBRC 13850</strain>
    </source>
</reference>
<dbReference type="PANTHER" id="PTHR43133:SF52">
    <property type="entry name" value="ECF RNA POLYMERASE SIGMA FACTOR SIGL"/>
    <property type="match status" value="1"/>
</dbReference>
<feature type="domain" description="RNA polymerase sigma factor 70 region 4 type 2" evidence="8">
    <location>
        <begin position="106"/>
        <end position="157"/>
    </location>
</feature>
<proteinExistence type="inferred from homology"/>
<dbReference type="Proteomes" id="UP000286931">
    <property type="component" value="Unassembled WGS sequence"/>
</dbReference>
<evidence type="ECO:0000256" key="6">
    <source>
        <dbReference type="SAM" id="MobiDB-lite"/>
    </source>
</evidence>
<organism evidence="9 10">
    <name type="scientific">Embleya hyalina</name>
    <dbReference type="NCBI Taxonomy" id="516124"/>
    <lineage>
        <taxon>Bacteria</taxon>
        <taxon>Bacillati</taxon>
        <taxon>Actinomycetota</taxon>
        <taxon>Actinomycetes</taxon>
        <taxon>Kitasatosporales</taxon>
        <taxon>Streptomycetaceae</taxon>
        <taxon>Embleya</taxon>
    </lineage>
</organism>
<dbReference type="Gene3D" id="1.10.1740.10">
    <property type="match status" value="1"/>
</dbReference>
<sequence>MGVDAEAVRSLVAARGQALKRYAFLLCGDDDRADDLVQEALVRTLARQHPRDLAELEAYVRRVVVNVVIDEARRAGRWARLRPMLRARQVLFDVEGPESQVSARLWTRELLRRLPPGQRACLVLYYLEDLPVAEIANILGCGQGSVKSQLSAARGALRRMSTGAGTTNGKEEADHELERR</sequence>
<dbReference type="InterPro" id="IPR013249">
    <property type="entry name" value="RNA_pol_sigma70_r4_t2"/>
</dbReference>
<keyword evidence="5" id="KW-0804">Transcription</keyword>
<keyword evidence="2" id="KW-0805">Transcription regulation</keyword>
<keyword evidence="10" id="KW-1185">Reference proteome</keyword>
<dbReference type="PANTHER" id="PTHR43133">
    <property type="entry name" value="RNA POLYMERASE ECF-TYPE SIGMA FACTO"/>
    <property type="match status" value="1"/>
</dbReference>
<feature type="domain" description="RNA polymerase sigma-70 region 2" evidence="7">
    <location>
        <begin position="11"/>
        <end position="77"/>
    </location>
</feature>
<dbReference type="OrthoDB" id="3783006at2"/>
<evidence type="ECO:0000313" key="9">
    <source>
        <dbReference type="EMBL" id="GCD96838.1"/>
    </source>
</evidence>
<dbReference type="SUPFAM" id="SSF88946">
    <property type="entry name" value="Sigma2 domain of RNA polymerase sigma factors"/>
    <property type="match status" value="1"/>
</dbReference>
<evidence type="ECO:0000256" key="4">
    <source>
        <dbReference type="ARBA" id="ARBA00023125"/>
    </source>
</evidence>
<dbReference type="Gene3D" id="1.10.10.10">
    <property type="entry name" value="Winged helix-like DNA-binding domain superfamily/Winged helix DNA-binding domain"/>
    <property type="match status" value="1"/>
</dbReference>
<dbReference type="RefSeq" id="WP_126638872.1">
    <property type="nucleotide sequence ID" value="NZ_BIFH01000022.1"/>
</dbReference>
<dbReference type="InterPro" id="IPR036388">
    <property type="entry name" value="WH-like_DNA-bd_sf"/>
</dbReference>
<dbReference type="GO" id="GO:0003677">
    <property type="term" value="F:DNA binding"/>
    <property type="evidence" value="ECO:0007669"/>
    <property type="project" value="UniProtKB-KW"/>
</dbReference>
<evidence type="ECO:0000256" key="5">
    <source>
        <dbReference type="ARBA" id="ARBA00023163"/>
    </source>
</evidence>
<dbReference type="InterPro" id="IPR013325">
    <property type="entry name" value="RNA_pol_sigma_r2"/>
</dbReference>
<dbReference type="InterPro" id="IPR013324">
    <property type="entry name" value="RNA_pol_sigma_r3/r4-like"/>
</dbReference>
<evidence type="ECO:0000259" key="7">
    <source>
        <dbReference type="Pfam" id="PF04542"/>
    </source>
</evidence>
<dbReference type="AlphaFoldDB" id="A0A401YQF7"/>
<dbReference type="Pfam" id="PF08281">
    <property type="entry name" value="Sigma70_r4_2"/>
    <property type="match status" value="1"/>
</dbReference>
<evidence type="ECO:0000256" key="1">
    <source>
        <dbReference type="ARBA" id="ARBA00010641"/>
    </source>
</evidence>
<gene>
    <name evidence="9" type="ORF">EHYA_04525</name>
</gene>
<evidence type="ECO:0000259" key="8">
    <source>
        <dbReference type="Pfam" id="PF08281"/>
    </source>
</evidence>
<dbReference type="NCBIfam" id="TIGR02937">
    <property type="entry name" value="sigma70-ECF"/>
    <property type="match status" value="1"/>
</dbReference>
<dbReference type="EMBL" id="BIFH01000022">
    <property type="protein sequence ID" value="GCD96838.1"/>
    <property type="molecule type" value="Genomic_DNA"/>
</dbReference>
<evidence type="ECO:0000256" key="3">
    <source>
        <dbReference type="ARBA" id="ARBA00023082"/>
    </source>
</evidence>
<name>A0A401YQF7_9ACTN</name>
<feature type="compositionally biased region" description="Basic and acidic residues" evidence="6">
    <location>
        <begin position="169"/>
        <end position="180"/>
    </location>
</feature>
<evidence type="ECO:0000256" key="2">
    <source>
        <dbReference type="ARBA" id="ARBA00023015"/>
    </source>
</evidence>
<keyword evidence="3" id="KW-0731">Sigma factor</keyword>
<keyword evidence="4" id="KW-0238">DNA-binding</keyword>
<accession>A0A401YQF7</accession>
<feature type="region of interest" description="Disordered" evidence="6">
    <location>
        <begin position="158"/>
        <end position="180"/>
    </location>
</feature>
<dbReference type="CDD" id="cd06171">
    <property type="entry name" value="Sigma70_r4"/>
    <property type="match status" value="1"/>
</dbReference>